<evidence type="ECO:0000256" key="1">
    <source>
        <dbReference type="SAM" id="MobiDB-lite"/>
    </source>
</evidence>
<organism evidence="3 4">
    <name type="scientific">Brucella pseudogrignonensis</name>
    <dbReference type="NCBI Taxonomy" id="419475"/>
    <lineage>
        <taxon>Bacteria</taxon>
        <taxon>Pseudomonadati</taxon>
        <taxon>Pseudomonadota</taxon>
        <taxon>Alphaproteobacteria</taxon>
        <taxon>Hyphomicrobiales</taxon>
        <taxon>Brucellaceae</taxon>
        <taxon>Brucella/Ochrobactrum group</taxon>
        <taxon>Brucella</taxon>
    </lineage>
</organism>
<dbReference type="Proteomes" id="UP001184614">
    <property type="component" value="Unassembled WGS sequence"/>
</dbReference>
<evidence type="ECO:0000259" key="2">
    <source>
        <dbReference type="Pfam" id="PF16075"/>
    </source>
</evidence>
<evidence type="ECO:0000313" key="3">
    <source>
        <dbReference type="EMBL" id="MDR6431307.1"/>
    </source>
</evidence>
<evidence type="ECO:0000313" key="4">
    <source>
        <dbReference type="Proteomes" id="UP001184614"/>
    </source>
</evidence>
<dbReference type="Pfam" id="PF16075">
    <property type="entry name" value="DUF4815"/>
    <property type="match status" value="1"/>
</dbReference>
<keyword evidence="4" id="KW-1185">Reference proteome</keyword>
<comment type="caution">
    <text evidence="3">The sequence shown here is derived from an EMBL/GenBank/DDBJ whole genome shotgun (WGS) entry which is preliminary data.</text>
</comment>
<proteinExistence type="predicted"/>
<dbReference type="RefSeq" id="WP_310010509.1">
    <property type="nucleotide sequence ID" value="NZ_JAVDQT010000001.1"/>
</dbReference>
<reference evidence="3 4" key="1">
    <citation type="submission" date="2023-07" db="EMBL/GenBank/DDBJ databases">
        <title>Sorghum-associated microbial communities from plants grown in Nebraska, USA.</title>
        <authorList>
            <person name="Schachtman D."/>
        </authorList>
    </citation>
    <scope>NUCLEOTIDE SEQUENCE [LARGE SCALE GENOMIC DNA]</scope>
    <source>
        <strain evidence="3 4">DS1730</strain>
    </source>
</reference>
<dbReference type="EMBL" id="JAVDQT010000001">
    <property type="protein sequence ID" value="MDR6431307.1"/>
    <property type="molecule type" value="Genomic_DNA"/>
</dbReference>
<feature type="region of interest" description="Disordered" evidence="1">
    <location>
        <begin position="716"/>
        <end position="738"/>
    </location>
</feature>
<sequence>MAFEHESGLPYAYDRAAGKPDVKGVVFHGERPFVQGAELNEMQTTMRGVHDRVSRLVAKDGDRIERASAIVDRDAKSVTLTEGSIYVSGDVYPVGDAVLNDVPMTGRLEIGVRLNKGWLTHEDDPTLVGLIPGSLAEGEPGAARRVETISWALASDGKPGAFFAVYTLQDGTILDQTGPSMLEPVMQQLAIYDRPNGHYVVAGCRVTGLGANAGEQHFSIEQGEANISGFKRTRLAALRLAEKEEWDEGAIPGETHIYPGGASFTLKVDQSPIGVINSILLTKEKTVTITRGSISKGQDGLPDTSVIDIIEIPGFVKNTDYFRNGNTVDWGVLGGDEPTAGSSYQVTYRYRASVVEDAHTTDEITVSGGATGGDIIVSYTTRLPRIDRIGLFEDGSPAYIKGVSARSNPVAPIVPSDVLALATVTNNWVDRPVVVNDAVRSLPYSEMWRFFNRIVDHDRLIQLERIKSGIDAREPVAKKGMFVDGFADDTYRDAGIEQNAAIGNGMFQLAITPTVHTVNLAAPVMLNYSEEVISAQELRTGCVKINPYANFTVLPGSLSLNPAVDFWTVQQTEWLSAQTINLNMGTTRSGPLNVTTQNTQLVDQRNEQAEFLRQIPVSFEIEGFGAGEILKAMSFDDVSVMPVGEVRADANGKVTGSFVIPANVTAGTKTVTVEGQGGSNASAMFTGQGTIQTDVMRRVTTVQSWSLEAIRSSIVSGGSTGGSRGGDGGGRGGGADPQAQLFVPSEVRQVLGVDFHVCHIGDRNKHLLVEQVETDNGYPTTSVQAQRIVSMIGANAGWKAARFPLPVTTLPDRHSAFVIKTDDNEHSVSIAKLGDFDAINQKWISSHPYVIGPRFDSVNASTWTAHQDEALAFRIVAARFTANTKVVDLGTLALVRCSDLQIRATVELPSTACSVVFEIERSNGTIYRLLPYQLLELNEYLTETVRVRAVLTGTAKLSPILFAPVEIISGEIATEATYVSRAMALGTGVRLASYLKAYLPAGATVEMEYSIDGGDFTDLPLSETEQLSFPLWSERKFQATGLSGQNIRLKIKATGGPASRLVAGDFGTGVF</sequence>
<feature type="compositionally biased region" description="Gly residues" evidence="1">
    <location>
        <begin position="718"/>
        <end position="735"/>
    </location>
</feature>
<protein>
    <recommendedName>
        <fullName evidence="2">DUF4815 domain-containing protein</fullName>
    </recommendedName>
</protein>
<accession>A0ABU1M642</accession>
<feature type="domain" description="DUF4815" evidence="2">
    <location>
        <begin position="13"/>
        <end position="574"/>
    </location>
</feature>
<dbReference type="InterPro" id="IPR032096">
    <property type="entry name" value="DUF4815"/>
</dbReference>
<gene>
    <name evidence="3" type="ORF">J2782_001012</name>
</gene>
<name>A0ABU1M642_9HYPH</name>